<dbReference type="EMBL" id="MCSI01000047">
    <property type="protein sequence ID" value="PME70879.1"/>
    <property type="molecule type" value="Genomic_DNA"/>
</dbReference>
<dbReference type="PIRSF" id="PIRSF028680">
    <property type="entry name" value="UCP028680"/>
    <property type="match status" value="1"/>
</dbReference>
<name>A0A1B9PSK2_9VIBR</name>
<dbReference type="AlphaFoldDB" id="A0A1B9PSK2"/>
<evidence type="ECO:0000313" key="5">
    <source>
        <dbReference type="EMBL" id="PMM56884.1"/>
    </source>
</evidence>
<feature type="chain" id="PRO_5015061152" evidence="1">
    <location>
        <begin position="19"/>
        <end position="158"/>
    </location>
</feature>
<protein>
    <submittedName>
        <fullName evidence="6">Ribonuclease regulator</fullName>
    </submittedName>
</protein>
<reference evidence="7 8" key="1">
    <citation type="submission" date="2016-07" db="EMBL/GenBank/DDBJ databases">
        <title>Nontailed viruses are major unrecognized killers of bacteria in the ocean.</title>
        <authorList>
            <person name="Kauffman K."/>
            <person name="Hussain F."/>
            <person name="Yang J."/>
            <person name="Arevalo P."/>
            <person name="Brown J."/>
            <person name="Cutler M."/>
            <person name="Kelly L."/>
            <person name="Polz M.F."/>
        </authorList>
    </citation>
    <scope>NUCLEOTIDE SEQUENCE [LARGE SCALE GENOMIC DNA]</scope>
    <source>
        <strain evidence="8">10N.261.46.F8</strain>
        <strain evidence="9">10N.261.48.A1</strain>
        <strain evidence="7">10N.261.52.F7</strain>
        <strain evidence="10">10N.286.55.C1</strain>
    </source>
</reference>
<keyword evidence="11" id="KW-1185">Reference proteome</keyword>
<dbReference type="Proteomes" id="UP000235406">
    <property type="component" value="Unassembled WGS sequence"/>
</dbReference>
<dbReference type="Proteomes" id="UP000235778">
    <property type="component" value="Unassembled WGS sequence"/>
</dbReference>
<comment type="caution">
    <text evidence="6">The sequence shown here is derived from an EMBL/GenBank/DDBJ whole genome shotgun (WGS) entry which is preliminary data.</text>
</comment>
<dbReference type="RefSeq" id="WP_017084785.1">
    <property type="nucleotide sequence ID" value="NZ_AP025499.1"/>
</dbReference>
<feature type="signal peptide" evidence="1">
    <location>
        <begin position="1"/>
        <end position="18"/>
    </location>
</feature>
<dbReference type="GeneID" id="69650120"/>
<gene>
    <name evidence="6" type="ORF">BCT49_02460</name>
    <name evidence="5" type="ORF">BCT50_08970</name>
    <name evidence="4" type="ORF">BCT99_04110</name>
    <name evidence="3" type="ORF">BCV30_04605</name>
    <name evidence="2" type="ORF">BCV38_14810</name>
</gene>
<dbReference type="Proteomes" id="UP000235554">
    <property type="component" value="Unassembled WGS sequence"/>
</dbReference>
<dbReference type="Proteomes" id="UP000239763">
    <property type="component" value="Unassembled WGS sequence"/>
</dbReference>
<dbReference type="EMBL" id="MCZK01000097">
    <property type="protein sequence ID" value="PMM72273.1"/>
    <property type="molecule type" value="Genomic_DNA"/>
</dbReference>
<evidence type="ECO:0000313" key="10">
    <source>
        <dbReference type="Proteomes" id="UP000235778"/>
    </source>
</evidence>
<evidence type="ECO:0000313" key="3">
    <source>
        <dbReference type="EMBL" id="PME70879.1"/>
    </source>
</evidence>
<dbReference type="EMBL" id="MCSB01000052">
    <property type="protein sequence ID" value="PME22518.1"/>
    <property type="molecule type" value="Genomic_DNA"/>
</dbReference>
<proteinExistence type="predicted"/>
<evidence type="ECO:0000313" key="11">
    <source>
        <dbReference type="Proteomes" id="UP000239763"/>
    </source>
</evidence>
<evidence type="ECO:0000313" key="7">
    <source>
        <dbReference type="Proteomes" id="UP000235385"/>
    </source>
</evidence>
<reference evidence="6 11" key="4">
    <citation type="journal article" date="2018" name="Nature">
        <title>A major lineage of non-tailed dsDNA viruses as unrecognized killers of marine bacteria.</title>
        <authorList>
            <person name="Kauffman K.M."/>
            <person name="Hussain F.A."/>
            <person name="Yang J."/>
            <person name="Arevalo P."/>
            <person name="Brown J.M."/>
            <person name="Chang W.K."/>
            <person name="VanInsberghe D."/>
            <person name="Elsherbini J."/>
            <person name="Sharma R.S."/>
            <person name="Cutler M.B."/>
            <person name="Kelly L."/>
            <person name="Polz M.F."/>
        </authorList>
    </citation>
    <scope>NUCLEOTIDE SEQUENCE</scope>
    <source>
        <strain evidence="6">10N.261.46.F8</strain>
        <strain evidence="5">10N.261.48.A1</strain>
        <strain evidence="4">10N.261.52.F7</strain>
        <strain evidence="3">10N.286.55.C1</strain>
        <strain evidence="2 11">10N.286.55.E1</strain>
    </source>
</reference>
<evidence type="ECO:0000313" key="6">
    <source>
        <dbReference type="EMBL" id="PMM72273.1"/>
    </source>
</evidence>
<dbReference type="InterPro" id="IPR016895">
    <property type="entry name" value="UCP028680"/>
</dbReference>
<evidence type="ECO:0000313" key="9">
    <source>
        <dbReference type="Proteomes" id="UP000235554"/>
    </source>
</evidence>
<organism evidence="6 8">
    <name type="scientific">Vibrio lentus</name>
    <dbReference type="NCBI Taxonomy" id="136468"/>
    <lineage>
        <taxon>Bacteria</taxon>
        <taxon>Pseudomonadati</taxon>
        <taxon>Pseudomonadota</taxon>
        <taxon>Gammaproteobacteria</taxon>
        <taxon>Vibrionales</taxon>
        <taxon>Vibrionaceae</taxon>
        <taxon>Vibrio</taxon>
    </lineage>
</organism>
<keyword evidence="1" id="KW-0732">Signal</keyword>
<dbReference type="EMBL" id="MCZJ01000024">
    <property type="protein sequence ID" value="PMM56884.1"/>
    <property type="molecule type" value="Genomic_DNA"/>
</dbReference>
<reference evidence="2" key="2">
    <citation type="submission" date="2016-07" db="EMBL/GenBank/DDBJ databases">
        <authorList>
            <person name="Kauffman K."/>
            <person name="Arevalo P."/>
            <person name="Polz M.F."/>
        </authorList>
    </citation>
    <scope>NUCLEOTIDE SEQUENCE</scope>
    <source>
        <strain evidence="5">10N.261.48.A1</strain>
        <strain evidence="4">10N.261.52.F7</strain>
        <strain evidence="2">10N.286.55.E1</strain>
    </source>
</reference>
<accession>A0A1B9PSK2</accession>
<evidence type="ECO:0000313" key="2">
    <source>
        <dbReference type="EMBL" id="PME22518.1"/>
    </source>
</evidence>
<evidence type="ECO:0000256" key="1">
    <source>
        <dbReference type="SAM" id="SignalP"/>
    </source>
</evidence>
<dbReference type="EMBL" id="MCXM01000002">
    <property type="protein sequence ID" value="PMK49512.1"/>
    <property type="molecule type" value="Genomic_DNA"/>
</dbReference>
<dbReference type="OrthoDB" id="5902984at2"/>
<evidence type="ECO:0000313" key="4">
    <source>
        <dbReference type="EMBL" id="PMK49512.1"/>
    </source>
</evidence>
<sequence length="158" mass="17646">MKRLLILLVFAVPAVCSADDLPILSGLPLLPSQIDSSSHKFFISTQNASSESFDTWKVDSGYSYSLFADVDLYVGARINSDSLKYESGFLSGVSYQFSERISFNSSLHTYKDETEDNDKSVAAEVSSRVQLTDNLDMHATLDYEEWQRGVEVGLGFRF</sequence>
<evidence type="ECO:0000313" key="8">
    <source>
        <dbReference type="Proteomes" id="UP000235406"/>
    </source>
</evidence>
<reference evidence="6" key="3">
    <citation type="submission" date="2016-07" db="EMBL/GenBank/DDBJ databases">
        <authorList>
            <person name="Wan K."/>
            <person name="Booth B."/>
            <person name="Spirohn K."/>
            <person name="Hao T."/>
            <person name="Hu Y."/>
            <person name="Calderwood M."/>
            <person name="Hill D."/>
            <person name="Mohr S."/>
            <person name="Vidal M."/>
            <person name="Celniker S."/>
            <person name="Perrimon N."/>
        </authorList>
    </citation>
    <scope>NUCLEOTIDE SEQUENCE</scope>
    <source>
        <strain evidence="6">10N.261.46.F8</strain>
        <strain evidence="3">10N.286.55.C1</strain>
    </source>
</reference>